<evidence type="ECO:0000256" key="6">
    <source>
        <dbReference type="ARBA" id="ARBA00022741"/>
    </source>
</evidence>
<keyword evidence="7" id="KW-0418">Kinase</keyword>
<gene>
    <name evidence="13" type="ORF">TVG1232029</name>
</gene>
<dbReference type="GO" id="GO:0005524">
    <property type="term" value="F:ATP binding"/>
    <property type="evidence" value="ECO:0007669"/>
    <property type="project" value="UniProtKB-KW"/>
</dbReference>
<evidence type="ECO:0000256" key="5">
    <source>
        <dbReference type="ARBA" id="ARBA00022723"/>
    </source>
</evidence>
<evidence type="ECO:0000256" key="7">
    <source>
        <dbReference type="ARBA" id="ARBA00022777"/>
    </source>
</evidence>
<keyword evidence="14" id="KW-1185">Reference proteome</keyword>
<dbReference type="SUPFAM" id="SSF56112">
    <property type="entry name" value="Protein kinase-like (PK-like)"/>
    <property type="match status" value="1"/>
</dbReference>
<keyword evidence="6" id="KW-0547">Nucleotide-binding</keyword>
<comment type="similarity">
    <text evidence="1">Belongs to the protein kinase superfamily. RIO-type Ser/Thr kinase family.</text>
</comment>
<dbReference type="eggNOG" id="arCOG01180">
    <property type="taxonomic scope" value="Archaea"/>
</dbReference>
<keyword evidence="3" id="KW-0723">Serine/threonine-protein kinase</keyword>
<evidence type="ECO:0000256" key="3">
    <source>
        <dbReference type="ARBA" id="ARBA00022527"/>
    </source>
</evidence>
<dbReference type="Proteomes" id="UP000001017">
    <property type="component" value="Chromosome"/>
</dbReference>
<dbReference type="Gene3D" id="1.10.510.10">
    <property type="entry name" value="Transferase(Phosphotransferase) domain 1"/>
    <property type="match status" value="1"/>
</dbReference>
<feature type="domain" description="RIO kinase" evidence="12">
    <location>
        <begin position="1"/>
        <end position="162"/>
    </location>
</feature>
<accession>Q979F8</accession>
<name>Q979F8_THEVO</name>
<dbReference type="InterPro" id="IPR000687">
    <property type="entry name" value="RIO_kinase"/>
</dbReference>
<dbReference type="Pfam" id="PF01163">
    <property type="entry name" value="RIO1"/>
    <property type="match status" value="1"/>
</dbReference>
<evidence type="ECO:0000259" key="12">
    <source>
        <dbReference type="SMART" id="SM00090"/>
    </source>
</evidence>
<evidence type="ECO:0000256" key="1">
    <source>
        <dbReference type="ARBA" id="ARBA00009196"/>
    </source>
</evidence>
<dbReference type="KEGG" id="tvo:TVG1232029"/>
<comment type="catalytic activity">
    <reaction evidence="11">
        <text>L-seryl-[protein] + ATP = O-phospho-L-seryl-[protein] + ADP + H(+)</text>
        <dbReference type="Rhea" id="RHEA:17989"/>
        <dbReference type="Rhea" id="RHEA-COMP:9863"/>
        <dbReference type="Rhea" id="RHEA-COMP:11604"/>
        <dbReference type="ChEBI" id="CHEBI:15378"/>
        <dbReference type="ChEBI" id="CHEBI:29999"/>
        <dbReference type="ChEBI" id="CHEBI:30616"/>
        <dbReference type="ChEBI" id="CHEBI:83421"/>
        <dbReference type="ChEBI" id="CHEBI:456216"/>
        <dbReference type="EC" id="2.7.11.1"/>
    </reaction>
</comment>
<reference evidence="13 14" key="1">
    <citation type="journal article" date="1999" name="Proc. Jpn. Acad.">
        <title>Determination of the complete genomic DNA sequence of Thermoplasma volvanium GSS1.</title>
        <authorList>
            <person name="Kawashima T."/>
            <person name="Yamamoto Y."/>
            <person name="Aramaki H."/>
            <person name="Nunoshiba T."/>
            <person name="Kawamoto T."/>
            <person name="Watanabe K."/>
            <person name="Yamazaki M."/>
            <person name="Kanehori K."/>
            <person name="Amano N."/>
            <person name="Ohya Y."/>
            <person name="Makino K."/>
            <person name="Suzuki M."/>
        </authorList>
    </citation>
    <scope>NUCLEOTIDE SEQUENCE [LARGE SCALE GENOMIC DNA]</scope>
    <source>
        <strain evidence="14">ATCC 51530 / DSM 4299 / JCM 9571 / NBRC 15438 / GSS1</strain>
    </source>
</reference>
<dbReference type="AlphaFoldDB" id="Q979F8"/>
<evidence type="ECO:0000256" key="11">
    <source>
        <dbReference type="ARBA" id="ARBA00048679"/>
    </source>
</evidence>
<dbReference type="PhylomeDB" id="Q979F8"/>
<keyword evidence="9" id="KW-0460">Magnesium</keyword>
<dbReference type="SMART" id="SM00090">
    <property type="entry name" value="RIO"/>
    <property type="match status" value="1"/>
</dbReference>
<dbReference type="Gene3D" id="3.30.200.20">
    <property type="entry name" value="Phosphorylase Kinase, domain 1"/>
    <property type="match status" value="1"/>
</dbReference>
<dbReference type="PANTHER" id="PTHR45723">
    <property type="entry name" value="SERINE/THREONINE-PROTEIN KINASE RIO1"/>
    <property type="match status" value="1"/>
</dbReference>
<protein>
    <recommendedName>
        <fullName evidence="2">non-specific serine/threonine protein kinase</fullName>
        <ecNumber evidence="2">2.7.11.1</ecNumber>
    </recommendedName>
</protein>
<evidence type="ECO:0000256" key="4">
    <source>
        <dbReference type="ARBA" id="ARBA00022679"/>
    </source>
</evidence>
<dbReference type="HOGENOM" id="CLU_018693_3_3_2"/>
<dbReference type="GO" id="GO:0046872">
    <property type="term" value="F:metal ion binding"/>
    <property type="evidence" value="ECO:0007669"/>
    <property type="project" value="UniProtKB-KW"/>
</dbReference>
<proteinExistence type="inferred from homology"/>
<evidence type="ECO:0000256" key="10">
    <source>
        <dbReference type="ARBA" id="ARBA00047899"/>
    </source>
</evidence>
<sequence length="172" mass="20369">MNIREYIEGDQRFVKQRIDRMSIISLWVRKEYTNMLTLYEKHVPVPRPIGFFKNILVEGYIGTKEKPAPQLKDVQVTEEIYTMTLDGIKKMLSARLVHSDLSEYNILYHRRRVYFIDLAQAVDIDHPMATEFLKRDIKNISTFFSKHGIKTSFEEMIQDIKNAIPKNLEQED</sequence>
<evidence type="ECO:0000256" key="8">
    <source>
        <dbReference type="ARBA" id="ARBA00022840"/>
    </source>
</evidence>
<dbReference type="EMBL" id="BA000011">
    <property type="protein sequence ID" value="BAB60345.1"/>
    <property type="molecule type" value="Genomic_DNA"/>
</dbReference>
<evidence type="ECO:0000313" key="14">
    <source>
        <dbReference type="Proteomes" id="UP000001017"/>
    </source>
</evidence>
<dbReference type="InterPro" id="IPR018934">
    <property type="entry name" value="RIO_dom"/>
</dbReference>
<dbReference type="InterPro" id="IPR051272">
    <property type="entry name" value="RIO-type_Ser/Thr_kinase"/>
</dbReference>
<comment type="catalytic activity">
    <reaction evidence="10">
        <text>L-threonyl-[protein] + ATP = O-phospho-L-threonyl-[protein] + ADP + H(+)</text>
        <dbReference type="Rhea" id="RHEA:46608"/>
        <dbReference type="Rhea" id="RHEA-COMP:11060"/>
        <dbReference type="Rhea" id="RHEA-COMP:11605"/>
        <dbReference type="ChEBI" id="CHEBI:15378"/>
        <dbReference type="ChEBI" id="CHEBI:30013"/>
        <dbReference type="ChEBI" id="CHEBI:30616"/>
        <dbReference type="ChEBI" id="CHEBI:61977"/>
        <dbReference type="ChEBI" id="CHEBI:456216"/>
        <dbReference type="EC" id="2.7.11.1"/>
    </reaction>
</comment>
<evidence type="ECO:0000256" key="2">
    <source>
        <dbReference type="ARBA" id="ARBA00012513"/>
    </source>
</evidence>
<dbReference type="InterPro" id="IPR011009">
    <property type="entry name" value="Kinase-like_dom_sf"/>
</dbReference>
<reference evidence="13 14" key="2">
    <citation type="journal article" date="2000" name="Proc. Natl. Acad. Sci. U.S.A.">
        <title>Archaeal adaptation to higher temperatures revealed by genomic sequence of Thermoplasma volcanium.</title>
        <authorList>
            <person name="Kawashima T."/>
            <person name="Amano N."/>
            <person name="Koike H."/>
            <person name="Makino S."/>
            <person name="Higuchi S."/>
            <person name="Kawashima-Ohya Y."/>
            <person name="Watanabe K."/>
            <person name="Yamazaki M."/>
            <person name="Kanehori K."/>
            <person name="Kawamoto T."/>
            <person name="Nunoshiba T."/>
            <person name="Yamamoto Y."/>
            <person name="Aramaki H."/>
            <person name="Makino K."/>
            <person name="Suzuki M."/>
        </authorList>
    </citation>
    <scope>NUCLEOTIDE SEQUENCE [LARGE SCALE GENOMIC DNA]</scope>
    <source>
        <strain evidence="14">ATCC 51530 / DSM 4299 / JCM 9571 / NBRC 15438 / GSS1</strain>
    </source>
</reference>
<dbReference type="STRING" id="273116.gene:9382005"/>
<organism evidence="13 14">
    <name type="scientific">Thermoplasma volcanium (strain ATCC 51530 / DSM 4299 / JCM 9571 / NBRC 15438 / GSS1)</name>
    <dbReference type="NCBI Taxonomy" id="273116"/>
    <lineage>
        <taxon>Archaea</taxon>
        <taxon>Methanobacteriati</taxon>
        <taxon>Thermoplasmatota</taxon>
        <taxon>Thermoplasmata</taxon>
        <taxon>Thermoplasmatales</taxon>
        <taxon>Thermoplasmataceae</taxon>
        <taxon>Thermoplasma</taxon>
    </lineage>
</organism>
<keyword evidence="8" id="KW-0067">ATP-binding</keyword>
<dbReference type="GO" id="GO:0004674">
    <property type="term" value="F:protein serine/threonine kinase activity"/>
    <property type="evidence" value="ECO:0007669"/>
    <property type="project" value="UniProtKB-KW"/>
</dbReference>
<dbReference type="PaxDb" id="273116-14325441"/>
<keyword evidence="5" id="KW-0479">Metal-binding</keyword>
<evidence type="ECO:0000313" key="13">
    <source>
        <dbReference type="EMBL" id="BAB60345.1"/>
    </source>
</evidence>
<evidence type="ECO:0000256" key="9">
    <source>
        <dbReference type="ARBA" id="ARBA00022842"/>
    </source>
</evidence>
<keyword evidence="4" id="KW-0808">Transferase</keyword>
<dbReference type="EC" id="2.7.11.1" evidence="2"/>